<feature type="region of interest" description="Disordered" evidence="1">
    <location>
        <begin position="322"/>
        <end position="366"/>
    </location>
</feature>
<dbReference type="SUPFAM" id="SSF54160">
    <property type="entry name" value="Chromo domain-like"/>
    <property type="match status" value="1"/>
</dbReference>
<evidence type="ECO:0000313" key="2">
    <source>
        <dbReference type="EMBL" id="CAE0190979.1"/>
    </source>
</evidence>
<feature type="region of interest" description="Disordered" evidence="1">
    <location>
        <begin position="196"/>
        <end position="309"/>
    </location>
</feature>
<feature type="compositionally biased region" description="Basic and acidic residues" evidence="1">
    <location>
        <begin position="285"/>
        <end position="298"/>
    </location>
</feature>
<proteinExistence type="predicted"/>
<dbReference type="InterPro" id="IPR016197">
    <property type="entry name" value="Chromo-like_dom_sf"/>
</dbReference>
<gene>
    <name evidence="2" type="ORF">CROS1456_LOCUS4069</name>
</gene>
<dbReference type="EMBL" id="HBHZ01005276">
    <property type="protein sequence ID" value="CAE0190979.1"/>
    <property type="molecule type" value="Transcribed_RNA"/>
</dbReference>
<name>A0A7S3FRN5_9CHLO</name>
<accession>A0A7S3FRN5</accession>
<dbReference type="AlphaFoldDB" id="A0A7S3FRN5"/>
<sequence length="433" mass="49600">MGANKYFQFFFGNLLNNDLEKWRHIKYELYPEVCKELGHKEEEFPDKNWEGWDLIAEKAGLIQVVDEVFGGKNFDFGCIGEFFDIDEDDDIRTCGKMKLSTEASGKPPSNSSDVSLSVDINSEEEDDIYDVFYVEDEDEDEDEDEELGRDLKSLEGHGKIPFHDLDIEVVGKKVKKRKRGKQDILYQVHFIGYSDSEDEDIAPAKLRKEHPKGKTAINDFEKRREEEQQAQRRKGSKPSKGMSRSKSMLLASKLNRRVSSERPRAEAKEEEAESIETQPTPEPQRVSKDRRAGRRPDAGDGGFFAILDDVGPNDEVVDRVVQHQRRKSSLRKKPRPSGQGVEVLSPGRRRSSLFSPNPLQREEPGLTMSDFDLNGATVEDLDVEKQGWLTIKLSDGRSLSSEDAHAIPELRLQLLELYRNKIVAFNQIRFMFR</sequence>
<reference evidence="2" key="1">
    <citation type="submission" date="2021-01" db="EMBL/GenBank/DDBJ databases">
        <authorList>
            <person name="Corre E."/>
            <person name="Pelletier E."/>
            <person name="Niang G."/>
            <person name="Scheremetjew M."/>
            <person name="Finn R."/>
            <person name="Kale V."/>
            <person name="Holt S."/>
            <person name="Cochrane G."/>
            <person name="Meng A."/>
            <person name="Brown T."/>
            <person name="Cohen L."/>
        </authorList>
    </citation>
    <scope>NUCLEOTIDE SEQUENCE</scope>
    <source>
        <strain evidence="2">RCC1871</strain>
    </source>
</reference>
<feature type="compositionally biased region" description="Basic residues" evidence="1">
    <location>
        <begin position="322"/>
        <end position="335"/>
    </location>
</feature>
<protein>
    <submittedName>
        <fullName evidence="2">Uncharacterized protein</fullName>
    </submittedName>
</protein>
<feature type="compositionally biased region" description="Basic and acidic residues" evidence="1">
    <location>
        <begin position="258"/>
        <end position="267"/>
    </location>
</feature>
<evidence type="ECO:0000256" key="1">
    <source>
        <dbReference type="SAM" id="MobiDB-lite"/>
    </source>
</evidence>
<organism evidence="2">
    <name type="scientific">Chloropicon roscoffensis</name>
    <dbReference type="NCBI Taxonomy" id="1461544"/>
    <lineage>
        <taxon>Eukaryota</taxon>
        <taxon>Viridiplantae</taxon>
        <taxon>Chlorophyta</taxon>
        <taxon>Chloropicophyceae</taxon>
        <taxon>Chloropicales</taxon>
        <taxon>Chloropicaceae</taxon>
        <taxon>Chloropicon</taxon>
    </lineage>
</organism>
<feature type="compositionally biased region" description="Basic and acidic residues" evidence="1">
    <location>
        <begin position="219"/>
        <end position="230"/>
    </location>
</feature>